<dbReference type="SUPFAM" id="SSF52518">
    <property type="entry name" value="Thiamin diphosphate-binding fold (THDP-binding)"/>
    <property type="match status" value="1"/>
</dbReference>
<dbReference type="Pfam" id="PF02776">
    <property type="entry name" value="TPP_enzyme_N"/>
    <property type="match status" value="1"/>
</dbReference>
<protein>
    <submittedName>
        <fullName evidence="2">Thiamine pyrophosphate-binding protein</fullName>
    </submittedName>
</protein>
<organism evidence="2 3">
    <name type="scientific">Roseovarius nubinhibens</name>
    <dbReference type="NCBI Taxonomy" id="314263"/>
    <lineage>
        <taxon>Bacteria</taxon>
        <taxon>Pseudomonadati</taxon>
        <taxon>Pseudomonadota</taxon>
        <taxon>Alphaproteobacteria</taxon>
        <taxon>Rhodobacterales</taxon>
        <taxon>Roseobacteraceae</taxon>
        <taxon>Roseovarius</taxon>
    </lineage>
</organism>
<feature type="domain" description="Thiamine pyrophosphate enzyme N-terminal TPP-binding" evidence="1">
    <location>
        <begin position="5"/>
        <end position="73"/>
    </location>
</feature>
<comment type="caution">
    <text evidence="2">The sequence shown here is derived from an EMBL/GenBank/DDBJ whole genome shotgun (WGS) entry which is preliminary data.</text>
</comment>
<dbReference type="CDD" id="cd07035">
    <property type="entry name" value="TPP_PYR_POX_like"/>
    <property type="match status" value="1"/>
</dbReference>
<dbReference type="GO" id="GO:0030976">
    <property type="term" value="F:thiamine pyrophosphate binding"/>
    <property type="evidence" value="ECO:0007669"/>
    <property type="project" value="InterPro"/>
</dbReference>
<dbReference type="Gene3D" id="3.40.50.970">
    <property type="match status" value="1"/>
</dbReference>
<feature type="non-terminal residue" evidence="2">
    <location>
        <position position="92"/>
    </location>
</feature>
<reference evidence="2 3" key="1">
    <citation type="journal article" date="2018" name="Nat. Biotechnol.">
        <title>A standardized bacterial taxonomy based on genome phylogeny substantially revises the tree of life.</title>
        <authorList>
            <person name="Parks D.H."/>
            <person name="Chuvochina M."/>
            <person name="Waite D.W."/>
            <person name="Rinke C."/>
            <person name="Skarshewski A."/>
            <person name="Chaumeil P.A."/>
            <person name="Hugenholtz P."/>
        </authorList>
    </citation>
    <scope>NUCLEOTIDE SEQUENCE [LARGE SCALE GENOMIC DNA]</scope>
    <source>
        <strain evidence="2">UBA9169</strain>
    </source>
</reference>
<accession>A0A348WDI7</accession>
<evidence type="ECO:0000313" key="3">
    <source>
        <dbReference type="Proteomes" id="UP000264719"/>
    </source>
</evidence>
<dbReference type="Proteomes" id="UP000264719">
    <property type="component" value="Unassembled WGS sequence"/>
</dbReference>
<gene>
    <name evidence="2" type="ORF">DCS45_12095</name>
</gene>
<proteinExistence type="predicted"/>
<sequence length="92" mass="9743">MLTNEGVINTFLEAGITRGFTLPGLGITWSLPAFYDRKDEFDVVLARSEQSASVMAQVAGKMTGKPGLLMAQGPFSTSTGAFGILEGYFSSS</sequence>
<dbReference type="AlphaFoldDB" id="A0A348WDI7"/>
<dbReference type="InterPro" id="IPR012001">
    <property type="entry name" value="Thiamin_PyroP_enz_TPP-bd_dom"/>
</dbReference>
<evidence type="ECO:0000313" key="2">
    <source>
        <dbReference type="EMBL" id="HAR52599.1"/>
    </source>
</evidence>
<name>A0A348WDI7_9RHOB</name>
<dbReference type="EMBL" id="DMVW01000118">
    <property type="protein sequence ID" value="HAR52599.1"/>
    <property type="molecule type" value="Genomic_DNA"/>
</dbReference>
<evidence type="ECO:0000259" key="1">
    <source>
        <dbReference type="Pfam" id="PF02776"/>
    </source>
</evidence>
<dbReference type="InterPro" id="IPR029061">
    <property type="entry name" value="THDP-binding"/>
</dbReference>